<dbReference type="EMBL" id="MJEQ01001522">
    <property type="protein sequence ID" value="OIT30410.1"/>
    <property type="molecule type" value="Genomic_DNA"/>
</dbReference>
<feature type="region of interest" description="Disordered" evidence="1">
    <location>
        <begin position="504"/>
        <end position="529"/>
    </location>
</feature>
<reference evidence="2" key="1">
    <citation type="submission" date="2016-11" db="EMBL/GenBank/DDBJ databases">
        <title>The genome of Nicotiana attenuata.</title>
        <authorList>
            <person name="Xu S."/>
            <person name="Brockmoeller T."/>
            <person name="Gaquerel E."/>
            <person name="Navarro A."/>
            <person name="Kuhl H."/>
            <person name="Gase K."/>
            <person name="Ling Z."/>
            <person name="Zhou W."/>
            <person name="Kreitzer C."/>
            <person name="Stanke M."/>
            <person name="Tang H."/>
            <person name="Lyons E."/>
            <person name="Pandey P."/>
            <person name="Pandey S.P."/>
            <person name="Timmermann B."/>
            <person name="Baldwin I.T."/>
        </authorList>
    </citation>
    <scope>NUCLEOTIDE SEQUENCE [LARGE SCALE GENOMIC DNA]</scope>
    <source>
        <strain evidence="2">UT</strain>
    </source>
</reference>
<accession>A0A314KM78</accession>
<evidence type="ECO:0000256" key="1">
    <source>
        <dbReference type="SAM" id="MobiDB-lite"/>
    </source>
</evidence>
<dbReference type="Proteomes" id="UP000187609">
    <property type="component" value="Unassembled WGS sequence"/>
</dbReference>
<name>A0A314KM78_NICAT</name>
<dbReference type="AlphaFoldDB" id="A0A314KM78"/>
<gene>
    <name evidence="2" type="ORF">A4A49_17714</name>
</gene>
<sequence length="554" mass="63599">MIVGFSYRCRFEEPQNSVPAADNVPGGDEGGPSNLDDTPLVETDVESSDHMTDLEIEELFEEEEEEYGSKKGPYVGYDEYAAMKKTSLDGKIVVDEPYYPSDEVASFETDPDETAYDEGEDEVQQPVRARRKQQNRVIFDPSCKLIICETGLYFESVRQFREALTKYAVDEHIELDNFTNDEDYNFVLYKRVIEIEGLQMWLQKWTPNFKPEEDLPIVPVWDLLPGLPFHMHNWSYVKQILEEVGTPLDLDVATKTMNRPSMAKVRVEINLLKPFITNVWVGDEDDDSPLKEFVQRTEYENIPKFYKHCRKLGHYLINYRILEKKKLEEKKEEERKSNMEKDQVEPPVKHNNEKQITIEQPQPRRGRANQVSKQDHKHKRKGQSEPHKGWYKPTGAIFGIDKPLPNNKWKSKKDKITNNNDKNSKEDGVALENVSKKLEAIKGTSAAKETSQKPKEGSNSTQGNSGIQEATAGKTLSTYKGTKTIVTDPNQLRVDIYADDWKMAGSKKSKKKIGEGASSKQKENSSQQKMQKILVQNATITQNSFDEFVHEENV</sequence>
<feature type="compositionally biased region" description="Basic and acidic residues" evidence="1">
    <location>
        <begin position="331"/>
        <end position="353"/>
    </location>
</feature>
<feature type="compositionally biased region" description="Basic and acidic residues" evidence="1">
    <location>
        <begin position="422"/>
        <end position="440"/>
    </location>
</feature>
<feature type="region of interest" description="Disordered" evidence="1">
    <location>
        <begin position="14"/>
        <end position="51"/>
    </location>
</feature>
<dbReference type="Gramene" id="OIT30410">
    <property type="protein sequence ID" value="OIT30410"/>
    <property type="gene ID" value="A4A49_17714"/>
</dbReference>
<dbReference type="InterPro" id="IPR040256">
    <property type="entry name" value="At4g02000-like"/>
</dbReference>
<keyword evidence="3" id="KW-1185">Reference proteome</keyword>
<comment type="caution">
    <text evidence="2">The sequence shown here is derived from an EMBL/GenBank/DDBJ whole genome shotgun (WGS) entry which is preliminary data.</text>
</comment>
<proteinExistence type="predicted"/>
<protein>
    <submittedName>
        <fullName evidence="2">Uncharacterized protein</fullName>
    </submittedName>
</protein>
<dbReference type="PANTHER" id="PTHR31286:SF164">
    <property type="entry name" value="ZINC FINGER, CCHC-TYPE"/>
    <property type="match status" value="1"/>
</dbReference>
<organism evidence="2 3">
    <name type="scientific">Nicotiana attenuata</name>
    <name type="common">Coyote tobacco</name>
    <dbReference type="NCBI Taxonomy" id="49451"/>
    <lineage>
        <taxon>Eukaryota</taxon>
        <taxon>Viridiplantae</taxon>
        <taxon>Streptophyta</taxon>
        <taxon>Embryophyta</taxon>
        <taxon>Tracheophyta</taxon>
        <taxon>Spermatophyta</taxon>
        <taxon>Magnoliopsida</taxon>
        <taxon>eudicotyledons</taxon>
        <taxon>Gunneridae</taxon>
        <taxon>Pentapetalae</taxon>
        <taxon>asterids</taxon>
        <taxon>lamiids</taxon>
        <taxon>Solanales</taxon>
        <taxon>Solanaceae</taxon>
        <taxon>Nicotianoideae</taxon>
        <taxon>Nicotianeae</taxon>
        <taxon>Nicotiana</taxon>
    </lineage>
</organism>
<feature type="compositionally biased region" description="Polar residues" evidence="1">
    <location>
        <begin position="457"/>
        <end position="477"/>
    </location>
</feature>
<evidence type="ECO:0000313" key="3">
    <source>
        <dbReference type="Proteomes" id="UP000187609"/>
    </source>
</evidence>
<dbReference type="PANTHER" id="PTHR31286">
    <property type="entry name" value="GLYCINE-RICH CELL WALL STRUCTURAL PROTEIN 1.8-LIKE"/>
    <property type="match status" value="1"/>
</dbReference>
<feature type="region of interest" description="Disordered" evidence="1">
    <location>
        <begin position="331"/>
        <end position="477"/>
    </location>
</feature>
<feature type="compositionally biased region" description="Low complexity" evidence="1">
    <location>
        <begin position="515"/>
        <end position="529"/>
    </location>
</feature>
<evidence type="ECO:0000313" key="2">
    <source>
        <dbReference type="EMBL" id="OIT30410.1"/>
    </source>
</evidence>